<name>A0ABU5N201_9BACT</name>
<dbReference type="EMBL" id="JARVCO010000012">
    <property type="protein sequence ID" value="MDZ8120454.1"/>
    <property type="molecule type" value="Genomic_DNA"/>
</dbReference>
<dbReference type="InterPro" id="IPR053205">
    <property type="entry name" value="GHMP_kinase_L-arabinokinase"/>
</dbReference>
<evidence type="ECO:0008006" key="3">
    <source>
        <dbReference type="Google" id="ProtNLM"/>
    </source>
</evidence>
<dbReference type="Proteomes" id="UP001290861">
    <property type="component" value="Unassembled WGS sequence"/>
</dbReference>
<reference evidence="1 2" key="1">
    <citation type="journal article" date="2024" name="Appl. Environ. Microbiol.">
        <title>Pontiella agarivorans sp. nov., a novel marine anaerobic bacterium capable of degrading macroalgal polysaccharides and fixing nitrogen.</title>
        <authorList>
            <person name="Liu N."/>
            <person name="Kivenson V."/>
            <person name="Peng X."/>
            <person name="Cui Z."/>
            <person name="Lankiewicz T.S."/>
            <person name="Gosselin K.M."/>
            <person name="English C.J."/>
            <person name="Blair E.M."/>
            <person name="O'Malley M.A."/>
            <person name="Valentine D.L."/>
        </authorList>
    </citation>
    <scope>NUCLEOTIDE SEQUENCE [LARGE SCALE GENOMIC DNA]</scope>
    <source>
        <strain evidence="1 2">NLcol2</strain>
    </source>
</reference>
<protein>
    <recommendedName>
        <fullName evidence="3">Glycosyl transferase</fullName>
    </recommendedName>
</protein>
<comment type="caution">
    <text evidence="1">The sequence shown here is derived from an EMBL/GenBank/DDBJ whole genome shotgun (WGS) entry which is preliminary data.</text>
</comment>
<gene>
    <name evidence="1" type="ORF">P9H32_17635</name>
</gene>
<evidence type="ECO:0000313" key="2">
    <source>
        <dbReference type="Proteomes" id="UP001290861"/>
    </source>
</evidence>
<dbReference type="SUPFAM" id="SSF53756">
    <property type="entry name" value="UDP-Glycosyltransferase/glycogen phosphorylase"/>
    <property type="match status" value="1"/>
</dbReference>
<keyword evidence="2" id="KW-1185">Reference proteome</keyword>
<dbReference type="PANTHER" id="PTHR38134">
    <property type="entry name" value="SLR1395 PROTEIN"/>
    <property type="match status" value="1"/>
</dbReference>
<evidence type="ECO:0000313" key="1">
    <source>
        <dbReference type="EMBL" id="MDZ8120454.1"/>
    </source>
</evidence>
<organism evidence="1 2">
    <name type="scientific">Pontiella agarivorans</name>
    <dbReference type="NCBI Taxonomy" id="3038953"/>
    <lineage>
        <taxon>Bacteria</taxon>
        <taxon>Pseudomonadati</taxon>
        <taxon>Kiritimatiellota</taxon>
        <taxon>Kiritimatiellia</taxon>
        <taxon>Kiritimatiellales</taxon>
        <taxon>Pontiellaceae</taxon>
        <taxon>Pontiella</taxon>
    </lineage>
</organism>
<dbReference type="RefSeq" id="WP_322610227.1">
    <property type="nucleotide sequence ID" value="NZ_JARVCO010000012.1"/>
</dbReference>
<sequence length="366" mass="40798">MKKIAYYITAHGYGHGARSCDILNALKSAAPEVPILVKTDLPVEFMKSRLLPGIELRPGAFDVGLIQNDSIQVDLEASIQALTELYSREEELIQQERRFLRDENISTVVADIPAIPLAAAQQEQLPNIGCSNFGWNWIYSEFAEIDKRWQVFVDKFAQVYSRTDLLLRQPFSEPMDAFPKKIDLPLLAKPGTPQRNRIARAAGADPAKPWVLLSFTSLNLDLPALKKISHLRRCEIFTVEPLDWSPAGIHCLTRDLVRFADIVASVDVVVTKPGFGIVSECIANNKPIIYSDRKNFLEYPVLVEAIERYCRHAFIPNAELYSGDLERALIDAESAPEPPEKMPGGGAESAADHILRFAGKTSISID</sequence>
<accession>A0ABU5N201</accession>
<proteinExistence type="predicted"/>
<dbReference type="PANTHER" id="PTHR38134:SF2">
    <property type="entry name" value="GALACTOKINASE"/>
    <property type="match status" value="1"/>
</dbReference>